<evidence type="ECO:0000313" key="2">
    <source>
        <dbReference type="EMBL" id="KOS22142.1"/>
    </source>
</evidence>
<gene>
    <name evidence="2" type="ORF">ESCO_001921</name>
</gene>
<reference evidence="2 3" key="1">
    <citation type="submission" date="2015-07" db="EMBL/GenBank/DDBJ databases">
        <title>The genome of the fungus Escovopsis weberi, a specialized disease agent of ant agriculture.</title>
        <authorList>
            <person name="de Man T.J."/>
            <person name="Stajich J.E."/>
            <person name="Kubicek C.P."/>
            <person name="Chenthamara K."/>
            <person name="Atanasova L."/>
            <person name="Druzhinina I.S."/>
            <person name="Birnbaum S."/>
            <person name="Barribeau S.M."/>
            <person name="Teiling C."/>
            <person name="Suen G."/>
            <person name="Currie C."/>
            <person name="Gerardo N.M."/>
        </authorList>
    </citation>
    <scope>NUCLEOTIDE SEQUENCE [LARGE SCALE GENOMIC DNA]</scope>
</reference>
<dbReference type="OrthoDB" id="2017405at2759"/>
<feature type="transmembrane region" description="Helical" evidence="1">
    <location>
        <begin position="9"/>
        <end position="27"/>
    </location>
</feature>
<dbReference type="Proteomes" id="UP000053831">
    <property type="component" value="Unassembled WGS sequence"/>
</dbReference>
<proteinExistence type="predicted"/>
<organism evidence="2 3">
    <name type="scientific">Escovopsis weberi</name>
    <dbReference type="NCBI Taxonomy" id="150374"/>
    <lineage>
        <taxon>Eukaryota</taxon>
        <taxon>Fungi</taxon>
        <taxon>Dikarya</taxon>
        <taxon>Ascomycota</taxon>
        <taxon>Pezizomycotina</taxon>
        <taxon>Sordariomycetes</taxon>
        <taxon>Hypocreomycetidae</taxon>
        <taxon>Hypocreales</taxon>
        <taxon>Hypocreaceae</taxon>
        <taxon>Escovopsis</taxon>
    </lineage>
</organism>
<sequence length="214" mass="24744">MTSFISHHGLALVLVLVDIINTTNLLFNLPLNPLSITTSSTTNPAALLPRSRPRSSKVPRPPLLRLILILILIILIILIIRLLLSRTPQRNLLLAFDLAWSCNSLGGQWNAVYRHGTMRSCSRHWDDFWFCMRTKSFSGPAREDAVREHYRRIEYEKYYAPGCRSSEDVWEPRTHRVPEGTAFVQPIDLPAVNDEDWRRAEDERRGRIRKDLGF</sequence>
<protein>
    <recommendedName>
        <fullName evidence="4">Early meiotic induction protein 1</fullName>
    </recommendedName>
</protein>
<dbReference type="PANTHER" id="PTHR28052:SF1">
    <property type="entry name" value="UPF0545 PROTEIN C22ORF39"/>
    <property type="match status" value="1"/>
</dbReference>
<feature type="transmembrane region" description="Helical" evidence="1">
    <location>
        <begin position="63"/>
        <end position="84"/>
    </location>
</feature>
<dbReference type="Pfam" id="PF11326">
    <property type="entry name" value="PANTS-like"/>
    <property type="match status" value="1"/>
</dbReference>
<dbReference type="InterPro" id="IPR021475">
    <property type="entry name" value="Pants/Emi1-like"/>
</dbReference>
<evidence type="ECO:0008006" key="4">
    <source>
        <dbReference type="Google" id="ProtNLM"/>
    </source>
</evidence>
<dbReference type="EMBL" id="LGSR01000006">
    <property type="protein sequence ID" value="KOS22142.1"/>
    <property type="molecule type" value="Genomic_DNA"/>
</dbReference>
<name>A0A0M9VWK0_ESCWE</name>
<comment type="caution">
    <text evidence="2">The sequence shown here is derived from an EMBL/GenBank/DDBJ whole genome shotgun (WGS) entry which is preliminary data.</text>
</comment>
<keyword evidence="1" id="KW-1133">Transmembrane helix</keyword>
<keyword evidence="1" id="KW-0812">Transmembrane</keyword>
<accession>A0A0M9VWK0</accession>
<keyword evidence="1" id="KW-0472">Membrane</keyword>
<dbReference type="STRING" id="150374.A0A0M9VWK0"/>
<dbReference type="PANTHER" id="PTHR28052">
    <property type="entry name" value="UPF0545 PROTEIN C22ORF39"/>
    <property type="match status" value="1"/>
</dbReference>
<evidence type="ECO:0000313" key="3">
    <source>
        <dbReference type="Proteomes" id="UP000053831"/>
    </source>
</evidence>
<dbReference type="AlphaFoldDB" id="A0A0M9VWK0"/>
<keyword evidence="3" id="KW-1185">Reference proteome</keyword>
<evidence type="ECO:0000256" key="1">
    <source>
        <dbReference type="SAM" id="Phobius"/>
    </source>
</evidence>